<organism evidence="1">
    <name type="scientific">Anguilla anguilla</name>
    <name type="common">European freshwater eel</name>
    <name type="synonym">Muraena anguilla</name>
    <dbReference type="NCBI Taxonomy" id="7936"/>
    <lineage>
        <taxon>Eukaryota</taxon>
        <taxon>Metazoa</taxon>
        <taxon>Chordata</taxon>
        <taxon>Craniata</taxon>
        <taxon>Vertebrata</taxon>
        <taxon>Euteleostomi</taxon>
        <taxon>Actinopterygii</taxon>
        <taxon>Neopterygii</taxon>
        <taxon>Teleostei</taxon>
        <taxon>Anguilliformes</taxon>
        <taxon>Anguillidae</taxon>
        <taxon>Anguilla</taxon>
    </lineage>
</organism>
<name>A0A0E9Y0S2_ANGAN</name>
<evidence type="ECO:0000313" key="1">
    <source>
        <dbReference type="EMBL" id="JAI08490.1"/>
    </source>
</evidence>
<accession>A0A0E9Y0S2</accession>
<sequence length="24" mass="3028">MHSHFQYNWQQQQKTCTRCKQFAV</sequence>
<proteinExistence type="predicted"/>
<protein>
    <submittedName>
        <fullName evidence="1">Uncharacterized protein</fullName>
    </submittedName>
</protein>
<reference evidence="1" key="1">
    <citation type="submission" date="2014-11" db="EMBL/GenBank/DDBJ databases">
        <authorList>
            <person name="Amaro Gonzalez C."/>
        </authorList>
    </citation>
    <scope>NUCLEOTIDE SEQUENCE</scope>
</reference>
<dbReference type="AlphaFoldDB" id="A0A0E9Y0S2"/>
<dbReference type="EMBL" id="GBXM01000088">
    <property type="protein sequence ID" value="JAI08490.1"/>
    <property type="molecule type" value="Transcribed_RNA"/>
</dbReference>
<reference evidence="1" key="2">
    <citation type="journal article" date="2015" name="Fish Shellfish Immunol.">
        <title>Early steps in the European eel (Anguilla anguilla)-Vibrio vulnificus interaction in the gills: Role of the RtxA13 toxin.</title>
        <authorList>
            <person name="Callol A."/>
            <person name="Pajuelo D."/>
            <person name="Ebbesson L."/>
            <person name="Teles M."/>
            <person name="MacKenzie S."/>
            <person name="Amaro C."/>
        </authorList>
    </citation>
    <scope>NUCLEOTIDE SEQUENCE</scope>
</reference>